<feature type="signal peptide" evidence="1">
    <location>
        <begin position="1"/>
        <end position="19"/>
    </location>
</feature>
<organism evidence="2 3">
    <name type="scientific">Mycena rosella</name>
    <name type="common">Pink bonnet</name>
    <name type="synonym">Agaricus rosellus</name>
    <dbReference type="NCBI Taxonomy" id="1033263"/>
    <lineage>
        <taxon>Eukaryota</taxon>
        <taxon>Fungi</taxon>
        <taxon>Dikarya</taxon>
        <taxon>Basidiomycota</taxon>
        <taxon>Agaricomycotina</taxon>
        <taxon>Agaricomycetes</taxon>
        <taxon>Agaricomycetidae</taxon>
        <taxon>Agaricales</taxon>
        <taxon>Marasmiineae</taxon>
        <taxon>Mycenaceae</taxon>
        <taxon>Mycena</taxon>
    </lineage>
</organism>
<dbReference type="AlphaFoldDB" id="A0AAD7G9E2"/>
<dbReference type="Proteomes" id="UP001221757">
    <property type="component" value="Unassembled WGS sequence"/>
</dbReference>
<comment type="caution">
    <text evidence="2">The sequence shown here is derived from an EMBL/GenBank/DDBJ whole genome shotgun (WGS) entry which is preliminary data.</text>
</comment>
<evidence type="ECO:0000313" key="3">
    <source>
        <dbReference type="Proteomes" id="UP001221757"/>
    </source>
</evidence>
<evidence type="ECO:0008006" key="4">
    <source>
        <dbReference type="Google" id="ProtNLM"/>
    </source>
</evidence>
<evidence type="ECO:0000313" key="2">
    <source>
        <dbReference type="EMBL" id="KAJ7668848.1"/>
    </source>
</evidence>
<keyword evidence="3" id="KW-1185">Reference proteome</keyword>
<feature type="chain" id="PRO_5041944747" description="Secreted protein" evidence="1">
    <location>
        <begin position="20"/>
        <end position="175"/>
    </location>
</feature>
<proteinExistence type="predicted"/>
<name>A0AAD7G9E2_MYCRO</name>
<protein>
    <recommendedName>
        <fullName evidence="4">Secreted protein</fullName>
    </recommendedName>
</protein>
<keyword evidence="1" id="KW-0732">Signal</keyword>
<sequence length="175" mass="19323">MLLLPFHTMLLFHLSTSMATTTCFESTHFVMPADGPPGPYLRTIRNNGAVSLAWLDGVAVHWTAPGERQSTSASYIAWPKGTGCLVHASGDLHGGGDTSDLARWIRIYLAFTTSAGLIWCAVPRRYFPTLCYDWLSDFPRLLRSCSHHTTSEDSSRLDTRLTYAASACALDCHVR</sequence>
<dbReference type="EMBL" id="JARKIE010000193">
    <property type="protein sequence ID" value="KAJ7668848.1"/>
    <property type="molecule type" value="Genomic_DNA"/>
</dbReference>
<gene>
    <name evidence="2" type="ORF">B0H17DRAFT_1142400</name>
</gene>
<evidence type="ECO:0000256" key="1">
    <source>
        <dbReference type="SAM" id="SignalP"/>
    </source>
</evidence>
<reference evidence="2" key="1">
    <citation type="submission" date="2023-03" db="EMBL/GenBank/DDBJ databases">
        <title>Massive genome expansion in bonnet fungi (Mycena s.s.) driven by repeated elements and novel gene families across ecological guilds.</title>
        <authorList>
            <consortium name="Lawrence Berkeley National Laboratory"/>
            <person name="Harder C.B."/>
            <person name="Miyauchi S."/>
            <person name="Viragh M."/>
            <person name="Kuo A."/>
            <person name="Thoen E."/>
            <person name="Andreopoulos B."/>
            <person name="Lu D."/>
            <person name="Skrede I."/>
            <person name="Drula E."/>
            <person name="Henrissat B."/>
            <person name="Morin E."/>
            <person name="Kohler A."/>
            <person name="Barry K."/>
            <person name="LaButti K."/>
            <person name="Morin E."/>
            <person name="Salamov A."/>
            <person name="Lipzen A."/>
            <person name="Mereny Z."/>
            <person name="Hegedus B."/>
            <person name="Baldrian P."/>
            <person name="Stursova M."/>
            <person name="Weitz H."/>
            <person name="Taylor A."/>
            <person name="Grigoriev I.V."/>
            <person name="Nagy L.G."/>
            <person name="Martin F."/>
            <person name="Kauserud H."/>
        </authorList>
    </citation>
    <scope>NUCLEOTIDE SEQUENCE</scope>
    <source>
        <strain evidence="2">CBHHK067</strain>
    </source>
</reference>
<accession>A0AAD7G9E2</accession>